<dbReference type="GO" id="GO:0019316">
    <property type="term" value="P:D-allose catabolic process"/>
    <property type="evidence" value="ECO:0007669"/>
    <property type="project" value="TreeGrafter"/>
</dbReference>
<protein>
    <recommendedName>
        <fullName evidence="4">Ribose-5-phosphate isomerase</fullName>
    </recommendedName>
</protein>
<comment type="similarity">
    <text evidence="1">Belongs to the LacAB/RpiB family.</text>
</comment>
<dbReference type="GO" id="GO:0009052">
    <property type="term" value="P:pentose-phosphate shunt, non-oxidative branch"/>
    <property type="evidence" value="ECO:0007669"/>
    <property type="project" value="TreeGrafter"/>
</dbReference>
<proteinExistence type="inferred from homology"/>
<dbReference type="Proteomes" id="UP000176608">
    <property type="component" value="Unassembled WGS sequence"/>
</dbReference>
<dbReference type="InterPro" id="IPR036569">
    <property type="entry name" value="RpiB_LacA_LacB_sf"/>
</dbReference>
<dbReference type="Pfam" id="PF02502">
    <property type="entry name" value="LacAB_rpiB"/>
    <property type="match status" value="1"/>
</dbReference>
<evidence type="ECO:0000313" key="2">
    <source>
        <dbReference type="EMBL" id="OGC47773.1"/>
    </source>
</evidence>
<dbReference type="STRING" id="1802617.A2886_00525"/>
<evidence type="ECO:0000256" key="1">
    <source>
        <dbReference type="ARBA" id="ARBA00008754"/>
    </source>
</evidence>
<accession>A0A1F4UU89</accession>
<gene>
    <name evidence="2" type="ORF">A2886_00525</name>
</gene>
<reference evidence="2 3" key="1">
    <citation type="journal article" date="2016" name="Nat. Commun.">
        <title>Thousands of microbial genomes shed light on interconnected biogeochemical processes in an aquifer system.</title>
        <authorList>
            <person name="Anantharaman K."/>
            <person name="Brown C.T."/>
            <person name="Hug L.A."/>
            <person name="Sharon I."/>
            <person name="Castelle C.J."/>
            <person name="Probst A.J."/>
            <person name="Thomas B.C."/>
            <person name="Singh A."/>
            <person name="Wilkins M.J."/>
            <person name="Karaoz U."/>
            <person name="Brodie E.L."/>
            <person name="Williams K.H."/>
            <person name="Hubbard S.S."/>
            <person name="Banfield J.F."/>
        </authorList>
    </citation>
    <scope>NUCLEOTIDE SEQUENCE [LARGE SCALE GENOMIC DNA]</scope>
</reference>
<comment type="caution">
    <text evidence="2">The sequence shown here is derived from an EMBL/GenBank/DDBJ whole genome shotgun (WGS) entry which is preliminary data.</text>
</comment>
<dbReference type="GO" id="GO:0004751">
    <property type="term" value="F:ribose-5-phosphate isomerase activity"/>
    <property type="evidence" value="ECO:0007669"/>
    <property type="project" value="TreeGrafter"/>
</dbReference>
<dbReference type="AlphaFoldDB" id="A0A1F4UU89"/>
<dbReference type="PIRSF" id="PIRSF005384">
    <property type="entry name" value="RpiB_LacA_B"/>
    <property type="match status" value="1"/>
</dbReference>
<sequence>MIYLAADHGGFSLKEEIKAAFDGVGLAYEDLGAFDLVPDDDYPDYAIPAAKKVSESPKENKAILFCRSGTGEVIVANKFRGVRATLSWSTEHAKLSREKNDCNVLAIPADFIDINTAKEIIGAWLNTDFSKDERHIRRLKKIAEIDK</sequence>
<evidence type="ECO:0008006" key="4">
    <source>
        <dbReference type="Google" id="ProtNLM"/>
    </source>
</evidence>
<dbReference type="SUPFAM" id="SSF89623">
    <property type="entry name" value="Ribose/Galactose isomerase RpiB/AlsB"/>
    <property type="match status" value="1"/>
</dbReference>
<dbReference type="NCBIfam" id="TIGR00689">
    <property type="entry name" value="rpiB_lacA_lacB"/>
    <property type="match status" value="1"/>
</dbReference>
<dbReference type="PANTHER" id="PTHR30345:SF0">
    <property type="entry name" value="DNA DAMAGE-REPAIR_TOLERATION PROTEIN DRT102"/>
    <property type="match status" value="1"/>
</dbReference>
<dbReference type="NCBIfam" id="NF004051">
    <property type="entry name" value="PRK05571.1"/>
    <property type="match status" value="1"/>
</dbReference>
<dbReference type="InterPro" id="IPR003500">
    <property type="entry name" value="RpiB_LacA_LacB"/>
</dbReference>
<name>A0A1F4UU89_UNCKA</name>
<dbReference type="Gene3D" id="3.40.1400.10">
    <property type="entry name" value="Sugar-phosphate isomerase, RpiB/LacA/LacB"/>
    <property type="match status" value="1"/>
</dbReference>
<organism evidence="2 3">
    <name type="scientific">candidate division WWE3 bacterium RIFCSPHIGHO2_01_FULL_42_13</name>
    <dbReference type="NCBI Taxonomy" id="1802617"/>
    <lineage>
        <taxon>Bacteria</taxon>
        <taxon>Katanobacteria</taxon>
    </lineage>
</organism>
<dbReference type="PANTHER" id="PTHR30345">
    <property type="entry name" value="RIBOSE-5-PHOSPHATE ISOMERASE B"/>
    <property type="match status" value="1"/>
</dbReference>
<evidence type="ECO:0000313" key="3">
    <source>
        <dbReference type="Proteomes" id="UP000176608"/>
    </source>
</evidence>
<dbReference type="EMBL" id="MEVA01000004">
    <property type="protein sequence ID" value="OGC47773.1"/>
    <property type="molecule type" value="Genomic_DNA"/>
</dbReference>